<keyword evidence="1" id="KW-1133">Transmembrane helix</keyword>
<dbReference type="Proteomes" id="UP000320762">
    <property type="component" value="Unassembled WGS sequence"/>
</dbReference>
<evidence type="ECO:0000313" key="3">
    <source>
        <dbReference type="Proteomes" id="UP000320762"/>
    </source>
</evidence>
<evidence type="ECO:0000313" key="2">
    <source>
        <dbReference type="EMBL" id="TRM63190.1"/>
    </source>
</evidence>
<dbReference type="GO" id="GO:0035838">
    <property type="term" value="C:growing cell tip"/>
    <property type="evidence" value="ECO:0007669"/>
    <property type="project" value="TreeGrafter"/>
</dbReference>
<dbReference type="STRING" id="97359.A0A550CEI5"/>
<gene>
    <name evidence="2" type="ORF">BD626DRAFT_583635</name>
</gene>
<dbReference type="PANTHER" id="PTHR28013">
    <property type="entry name" value="PROTEIN DCV1-RELATED"/>
    <property type="match status" value="1"/>
</dbReference>
<keyword evidence="1" id="KW-0812">Transmembrane</keyword>
<keyword evidence="3" id="KW-1185">Reference proteome</keyword>
<accession>A0A550CEI5</accession>
<dbReference type="InterPro" id="IPR051380">
    <property type="entry name" value="pH-response_reg_palI/RIM9"/>
</dbReference>
<evidence type="ECO:0000256" key="1">
    <source>
        <dbReference type="SAM" id="Phobius"/>
    </source>
</evidence>
<feature type="transmembrane region" description="Helical" evidence="1">
    <location>
        <begin position="263"/>
        <end position="286"/>
    </location>
</feature>
<name>A0A550CEI5_9AGAR</name>
<feature type="transmembrane region" description="Helical" evidence="1">
    <location>
        <begin position="141"/>
        <end position="161"/>
    </location>
</feature>
<organism evidence="2 3">
    <name type="scientific">Schizophyllum amplum</name>
    <dbReference type="NCBI Taxonomy" id="97359"/>
    <lineage>
        <taxon>Eukaryota</taxon>
        <taxon>Fungi</taxon>
        <taxon>Dikarya</taxon>
        <taxon>Basidiomycota</taxon>
        <taxon>Agaricomycotina</taxon>
        <taxon>Agaricomycetes</taxon>
        <taxon>Agaricomycetidae</taxon>
        <taxon>Agaricales</taxon>
        <taxon>Schizophyllaceae</taxon>
        <taxon>Schizophyllum</taxon>
    </lineage>
</organism>
<dbReference type="Gene3D" id="1.20.140.150">
    <property type="match status" value="1"/>
</dbReference>
<proteinExistence type="predicted"/>
<comment type="caution">
    <text evidence="2">The sequence shown here is derived from an EMBL/GenBank/DDBJ whole genome shotgun (WGS) entry which is preliminary data.</text>
</comment>
<dbReference type="GO" id="GO:0032153">
    <property type="term" value="C:cell division site"/>
    <property type="evidence" value="ECO:0007669"/>
    <property type="project" value="TreeGrafter"/>
</dbReference>
<keyword evidence="1" id="KW-0472">Membrane</keyword>
<dbReference type="Pfam" id="PF06687">
    <property type="entry name" value="SUR7"/>
    <property type="match status" value="1"/>
</dbReference>
<dbReference type="PANTHER" id="PTHR28013:SF4">
    <property type="entry name" value="MARVEL DOMAIN-CONTAINING PROTEIN"/>
    <property type="match status" value="1"/>
</dbReference>
<dbReference type="AlphaFoldDB" id="A0A550CEI5"/>
<dbReference type="OrthoDB" id="2354757at2759"/>
<feature type="transmembrane region" description="Helical" evidence="1">
    <location>
        <begin position="238"/>
        <end position="257"/>
    </location>
</feature>
<protein>
    <submittedName>
        <fullName evidence="2">SUR7/PalI family-domain-containing protein</fullName>
    </submittedName>
</protein>
<dbReference type="GO" id="GO:0005886">
    <property type="term" value="C:plasma membrane"/>
    <property type="evidence" value="ECO:0007669"/>
    <property type="project" value="InterPro"/>
</dbReference>
<reference evidence="2 3" key="1">
    <citation type="journal article" date="2019" name="New Phytol.">
        <title>Comparative genomics reveals unique wood-decay strategies and fruiting body development in the Schizophyllaceae.</title>
        <authorList>
            <person name="Almasi E."/>
            <person name="Sahu N."/>
            <person name="Krizsan K."/>
            <person name="Balint B."/>
            <person name="Kovacs G.M."/>
            <person name="Kiss B."/>
            <person name="Cseklye J."/>
            <person name="Drula E."/>
            <person name="Henrissat B."/>
            <person name="Nagy I."/>
            <person name="Chovatia M."/>
            <person name="Adam C."/>
            <person name="LaButti K."/>
            <person name="Lipzen A."/>
            <person name="Riley R."/>
            <person name="Grigoriev I.V."/>
            <person name="Nagy L.G."/>
        </authorList>
    </citation>
    <scope>NUCLEOTIDE SEQUENCE [LARGE SCALE GENOMIC DNA]</scope>
    <source>
        <strain evidence="2 3">NL-1724</strain>
    </source>
</reference>
<dbReference type="EMBL" id="VDMD01000010">
    <property type="protein sequence ID" value="TRM63190.1"/>
    <property type="molecule type" value="Genomic_DNA"/>
</dbReference>
<sequence>MQRAAAGHYVAVGHRSPVFKLSAPQNEPLTVRVDALAVIDHDLELVDGGLRGDGEGGLTACEGLNVDVVERVVGGGRYLWSSARLLNDEGVEQGTLLIRELHHRLRRMGRVSGACATRAYANGKAMMAIAHVPRLLHPGDLFLFAALVLNFLVSISLPYLTALDVARATFKTDAHVGGVNAAREVRFGVWASCVYADDGTKTCLKAGPAYSVGFEDPDQDVNVVIGPSWTRGLVVHPIATGITFLALLCSFSLHIAVSLVASLLSFLAALLTLVAFAIDIALFVYVKHQADKLPSVDGSGKPGPVQVLLRVLLRLSFLSHSRRLRAPAPGGCTVCFGRRRQRMSTATSYPMTETNTARAPFWKRFRRSA</sequence>
<dbReference type="InterPro" id="IPR009571">
    <property type="entry name" value="SUR7/Rim9-like_fungi"/>
</dbReference>